<feature type="region of interest" description="Disordered" evidence="8">
    <location>
        <begin position="251"/>
        <end position="272"/>
    </location>
</feature>
<evidence type="ECO:0000259" key="9">
    <source>
        <dbReference type="Pfam" id="PF01643"/>
    </source>
</evidence>
<keyword evidence="7" id="KW-0275">Fatty acid biosynthesis</keyword>
<dbReference type="RefSeq" id="WP_073050019.1">
    <property type="nucleotide sequence ID" value="NZ_FQZL01000021.1"/>
</dbReference>
<keyword evidence="6" id="KW-0443">Lipid metabolism</keyword>
<keyword evidence="4" id="KW-0276">Fatty acid metabolism</keyword>
<evidence type="ECO:0000256" key="1">
    <source>
        <dbReference type="ARBA" id="ARBA00006500"/>
    </source>
</evidence>
<reference evidence="11 12" key="1">
    <citation type="submission" date="2016-11" db="EMBL/GenBank/DDBJ databases">
        <authorList>
            <person name="Jaros S."/>
            <person name="Januszkiewicz K."/>
            <person name="Wedrychowicz H."/>
        </authorList>
    </citation>
    <scope>NUCLEOTIDE SEQUENCE [LARGE SCALE GENOMIC DNA]</scope>
    <source>
        <strain evidence="11 12">DSM 17477</strain>
    </source>
</reference>
<protein>
    <submittedName>
        <fullName evidence="11">Acyl-ACP thioesterase</fullName>
    </submittedName>
</protein>
<dbReference type="STRING" id="1121476.SAMN02745751_02614"/>
<dbReference type="EMBL" id="FQZL01000021">
    <property type="protein sequence ID" value="SHJ45571.1"/>
    <property type="molecule type" value="Genomic_DNA"/>
</dbReference>
<gene>
    <name evidence="11" type="ORF">SAMN02745751_02614</name>
</gene>
<evidence type="ECO:0000256" key="4">
    <source>
        <dbReference type="ARBA" id="ARBA00022832"/>
    </source>
</evidence>
<dbReference type="GO" id="GO:0016297">
    <property type="term" value="F:fatty acyl-[ACP] hydrolase activity"/>
    <property type="evidence" value="ECO:0007669"/>
    <property type="project" value="InterPro"/>
</dbReference>
<dbReference type="CDD" id="cd00586">
    <property type="entry name" value="4HBT"/>
    <property type="match status" value="2"/>
</dbReference>
<keyword evidence="12" id="KW-1185">Reference proteome</keyword>
<feature type="domain" description="Acyl-ACP thioesterase-like C-terminal" evidence="10">
    <location>
        <begin position="153"/>
        <end position="249"/>
    </location>
</feature>
<comment type="similarity">
    <text evidence="1">Belongs to the acyl-ACP thioesterase family.</text>
</comment>
<evidence type="ECO:0000313" key="11">
    <source>
        <dbReference type="EMBL" id="SHJ45571.1"/>
    </source>
</evidence>
<keyword evidence="2" id="KW-0444">Lipid biosynthesis</keyword>
<dbReference type="InterPro" id="IPR049427">
    <property type="entry name" value="Acyl-ACP_TE_C"/>
</dbReference>
<keyword evidence="3" id="KW-0378">Hydrolase</keyword>
<evidence type="ECO:0000256" key="6">
    <source>
        <dbReference type="ARBA" id="ARBA00023098"/>
    </source>
</evidence>
<evidence type="ECO:0000256" key="8">
    <source>
        <dbReference type="SAM" id="MobiDB-lite"/>
    </source>
</evidence>
<dbReference type="InterPro" id="IPR045023">
    <property type="entry name" value="FATA/B"/>
</dbReference>
<dbReference type="AlphaFoldDB" id="A0A1M6JFU6"/>
<evidence type="ECO:0000256" key="5">
    <source>
        <dbReference type="ARBA" id="ARBA00022946"/>
    </source>
</evidence>
<evidence type="ECO:0000313" key="12">
    <source>
        <dbReference type="Proteomes" id="UP000184052"/>
    </source>
</evidence>
<dbReference type="InterPro" id="IPR029069">
    <property type="entry name" value="HotDog_dom_sf"/>
</dbReference>
<evidence type="ECO:0000256" key="7">
    <source>
        <dbReference type="ARBA" id="ARBA00023160"/>
    </source>
</evidence>
<proteinExistence type="inferred from homology"/>
<evidence type="ECO:0000256" key="3">
    <source>
        <dbReference type="ARBA" id="ARBA00022801"/>
    </source>
</evidence>
<dbReference type="PANTHER" id="PTHR31727:SF6">
    <property type="entry name" value="OLEOYL-ACYL CARRIER PROTEIN THIOESTERASE 1, CHLOROPLASTIC"/>
    <property type="match status" value="1"/>
</dbReference>
<dbReference type="PANTHER" id="PTHR31727">
    <property type="entry name" value="OLEOYL-ACYL CARRIER PROTEIN THIOESTERASE 1, CHLOROPLASTIC"/>
    <property type="match status" value="1"/>
</dbReference>
<dbReference type="InterPro" id="IPR002864">
    <property type="entry name" value="Acyl-ACP_thioesterase_NHD"/>
</dbReference>
<dbReference type="Pfam" id="PF01643">
    <property type="entry name" value="Acyl-ACP_TE"/>
    <property type="match status" value="1"/>
</dbReference>
<evidence type="ECO:0000256" key="2">
    <source>
        <dbReference type="ARBA" id="ARBA00022516"/>
    </source>
</evidence>
<dbReference type="Pfam" id="PF20791">
    <property type="entry name" value="Acyl-ACP_TE_C"/>
    <property type="match status" value="1"/>
</dbReference>
<organism evidence="11 12">
    <name type="scientific">Dethiosulfatibacter aminovorans DSM 17477</name>
    <dbReference type="NCBI Taxonomy" id="1121476"/>
    <lineage>
        <taxon>Bacteria</taxon>
        <taxon>Bacillati</taxon>
        <taxon>Bacillota</taxon>
        <taxon>Tissierellia</taxon>
        <taxon>Dethiosulfatibacter</taxon>
    </lineage>
</organism>
<dbReference type="SUPFAM" id="SSF54637">
    <property type="entry name" value="Thioesterase/thiol ester dehydrase-isomerase"/>
    <property type="match status" value="2"/>
</dbReference>
<sequence>MPLMKTTKNYEILCFYTDYKDKLSPQALVGLFQDAASNQSNFLGVGYDYMQAHNLIWVLLKYNIVINRMPKFREKIKIITYPMYYERFYVYRKFEVYDENENLISYAYSTWTIVNVETKKLCRITHDLIKAYGFTTKDRFFEKISFNNIEKIKEADIEKNFQIRYLDIDHNLHVNNTKYIAWAIESIPFDIATECNLSHMDVIYRKEIQYGNMVNIKSKINDFEDKVEIIHMVNSEDGDLLCQLKTVWSRKNGSNDSECNEGDEMNEAGHKS</sequence>
<dbReference type="Gene3D" id="3.10.129.10">
    <property type="entry name" value="Hotdog Thioesterase"/>
    <property type="match status" value="1"/>
</dbReference>
<dbReference type="Proteomes" id="UP000184052">
    <property type="component" value="Unassembled WGS sequence"/>
</dbReference>
<keyword evidence="5" id="KW-0809">Transit peptide</keyword>
<feature type="domain" description="Acyl-ACP thioesterase N-terminal hotdog" evidence="9">
    <location>
        <begin position="5"/>
        <end position="132"/>
    </location>
</feature>
<dbReference type="GO" id="GO:0000036">
    <property type="term" value="F:acyl carrier activity"/>
    <property type="evidence" value="ECO:0007669"/>
    <property type="project" value="TreeGrafter"/>
</dbReference>
<accession>A0A1M6JFU6</accession>
<evidence type="ECO:0000259" key="10">
    <source>
        <dbReference type="Pfam" id="PF20791"/>
    </source>
</evidence>
<name>A0A1M6JFU6_9FIRM</name>